<keyword evidence="6" id="KW-0963">Cytoplasm</keyword>
<keyword evidence="2 6" id="KW-0378">Hydrolase</keyword>
<dbReference type="EMBL" id="JI178249">
    <property type="protein sequence ID" value="ADY48006.1"/>
    <property type="molecule type" value="mRNA"/>
</dbReference>
<sequence length="155" mass="17173">MKIYFCGSIRAGRSDANLYKEIIAKLAAYGKVLTEHIGLDEPQNAPHLSAFASGQGSIDKDSCIFETDMNWLHSSDVVVAECTIPSLGVGFELGVAWKLDLPTLALYRPAHAQVSGLSALIRGAPSKKWHVVEYKEVDDLDEHFTRFFTQYTPKK</sequence>
<dbReference type="Pfam" id="PF05014">
    <property type="entry name" value="Nuc_deoxyrib_tr"/>
    <property type="match status" value="1"/>
</dbReference>
<evidence type="ECO:0000313" key="7">
    <source>
        <dbReference type="EMBL" id="ADY48006.1"/>
    </source>
</evidence>
<dbReference type="GO" id="GO:0005634">
    <property type="term" value="C:nucleus"/>
    <property type="evidence" value="ECO:0007669"/>
    <property type="project" value="UniProtKB-SubCell"/>
</dbReference>
<dbReference type="InterPro" id="IPR007710">
    <property type="entry name" value="Nucleoside_deoxyribTrfase"/>
</dbReference>
<proteinExistence type="evidence at transcript level"/>
<comment type="function">
    <text evidence="6">Catalyzes the cleavage of the N-glycosidic bond of deoxyribonucleoside 5'-monophosphates to yield deoxyribose 5-phosphate and a purine or pyrimidine base.</text>
</comment>
<dbReference type="PANTHER" id="PTHR15364">
    <property type="entry name" value="2'-DEOXYNUCLEOSIDE 5'-PHOSPHATE N-HYDROLASE 1"/>
    <property type="match status" value="1"/>
</dbReference>
<dbReference type="Gene3D" id="3.40.50.450">
    <property type="match status" value="1"/>
</dbReference>
<dbReference type="InterPro" id="IPR051239">
    <property type="entry name" value="2'-dNMP_N-hydrolase"/>
</dbReference>
<evidence type="ECO:0000256" key="3">
    <source>
        <dbReference type="ARBA" id="ARBA00023080"/>
    </source>
</evidence>
<organism evidence="7">
    <name type="scientific">Ascaris suum</name>
    <name type="common">Pig roundworm</name>
    <name type="synonym">Ascaris lumbricoides</name>
    <dbReference type="NCBI Taxonomy" id="6253"/>
    <lineage>
        <taxon>Eukaryota</taxon>
        <taxon>Metazoa</taxon>
        <taxon>Ecdysozoa</taxon>
        <taxon>Nematoda</taxon>
        <taxon>Chromadorea</taxon>
        <taxon>Rhabditida</taxon>
        <taxon>Spirurina</taxon>
        <taxon>Ascaridomorpha</taxon>
        <taxon>Ascaridoidea</taxon>
        <taxon>Ascarididae</taxon>
        <taxon>Ascaris</taxon>
    </lineage>
</organism>
<evidence type="ECO:0000256" key="5">
    <source>
        <dbReference type="ARBA" id="ARBA00047460"/>
    </source>
</evidence>
<keyword evidence="3 6" id="KW-0546">Nucleotide metabolism</keyword>
<feature type="binding site" description="in other chain" evidence="6">
    <location>
        <begin position="4"/>
        <end position="10"/>
    </location>
    <ligand>
        <name>substrate</name>
        <note>ligand shared between homodimeric partners</note>
    </ligand>
</feature>
<dbReference type="AlphaFoldDB" id="F1LD02"/>
<reference evidence="7" key="1">
    <citation type="journal article" date="2011" name="Genome Res.">
        <title>Deep small RNA sequencing from the nematode Ascaris reveals conservation, functional diversification, and novel developmental profiles.</title>
        <authorList>
            <person name="Wang J."/>
            <person name="Czech B."/>
            <person name="Crunk A."/>
            <person name="Wallace A."/>
            <person name="Mitreva M."/>
            <person name="Hannon G.J."/>
            <person name="Davis R.E."/>
        </authorList>
    </citation>
    <scope>NUCLEOTIDE SEQUENCE</scope>
</reference>
<name>F1LD02_ASCSU</name>
<dbReference type="GO" id="GO:0070694">
    <property type="term" value="F:5-hydroxymethyl-dUMP N-hydrolase activity"/>
    <property type="evidence" value="ECO:0007669"/>
    <property type="project" value="InterPro"/>
</dbReference>
<dbReference type="GO" id="GO:0009159">
    <property type="term" value="P:deoxyribonucleoside monophosphate catabolic process"/>
    <property type="evidence" value="ECO:0007669"/>
    <property type="project" value="InterPro"/>
</dbReference>
<dbReference type="InterPro" id="IPR028607">
    <property type="entry name" value="DNPH1"/>
</dbReference>
<evidence type="ECO:0000256" key="1">
    <source>
        <dbReference type="ARBA" id="ARBA00011407"/>
    </source>
</evidence>
<dbReference type="PANTHER" id="PTHR15364:SF0">
    <property type="entry name" value="2'-DEOXYNUCLEOSIDE 5'-PHOSPHATE N-HYDROLASE 1"/>
    <property type="match status" value="1"/>
</dbReference>
<dbReference type="SUPFAM" id="SSF52309">
    <property type="entry name" value="N-(deoxy)ribosyltransferase-like"/>
    <property type="match status" value="1"/>
</dbReference>
<dbReference type="GO" id="GO:0009117">
    <property type="term" value="P:nucleotide metabolic process"/>
    <property type="evidence" value="ECO:0007669"/>
    <property type="project" value="UniProtKB-KW"/>
</dbReference>
<protein>
    <recommendedName>
        <fullName evidence="6">Putative 2'-deoxynucleoside 5'-phosphate N-hydrolase 1</fullName>
        <ecNumber evidence="6">3.2.2.-</ecNumber>
    </recommendedName>
</protein>
<comment type="catalytic activity">
    <reaction evidence="6">
        <text>a pyrimidine 2'-deoxyribonucleoside 5'-phosphate + H2O = a pyrimidine nucleobase + 2-deoxy-D-ribose 5-phosphate</text>
        <dbReference type="Rhea" id="RHEA:57852"/>
        <dbReference type="ChEBI" id="CHEBI:15377"/>
        <dbReference type="ChEBI" id="CHEBI:26432"/>
        <dbReference type="ChEBI" id="CHEBI:62877"/>
        <dbReference type="ChEBI" id="CHEBI:142209"/>
    </reaction>
</comment>
<comment type="subcellular location">
    <subcellularLocation>
        <location evidence="6">Cytoplasm</location>
    </subcellularLocation>
    <subcellularLocation>
        <location evidence="6">Nucleus</location>
    </subcellularLocation>
</comment>
<dbReference type="EC" id="3.2.2.-" evidence="6"/>
<feature type="binding site" evidence="6">
    <location>
        <begin position="118"/>
        <end position="120"/>
    </location>
    <ligand>
        <name>substrate</name>
        <note>ligand shared between homodimeric partners</note>
    </ligand>
</feature>
<comment type="subunit">
    <text evidence="1 6">Monomer and homodimer.</text>
</comment>
<keyword evidence="6" id="KW-0539">Nucleus</keyword>
<feature type="binding site" description="in other chain" evidence="6">
    <location>
        <position position="19"/>
    </location>
    <ligand>
        <name>substrate</name>
        <note>ligand shared between homodimeric partners</note>
    </ligand>
</feature>
<dbReference type="GO" id="GO:0009116">
    <property type="term" value="P:nucleoside metabolic process"/>
    <property type="evidence" value="ECO:0007669"/>
    <property type="project" value="UniProtKB-UniRule"/>
</dbReference>
<evidence type="ECO:0000256" key="2">
    <source>
        <dbReference type="ARBA" id="ARBA00022801"/>
    </source>
</evidence>
<evidence type="ECO:0000256" key="4">
    <source>
        <dbReference type="ARBA" id="ARBA00023295"/>
    </source>
</evidence>
<dbReference type="GO" id="GO:0005737">
    <property type="term" value="C:cytoplasm"/>
    <property type="evidence" value="ECO:0007669"/>
    <property type="project" value="UniProtKB-SubCell"/>
</dbReference>
<comment type="catalytic activity">
    <reaction evidence="5">
        <text>5-hydroxymethyl-dUMP + H2O = 5-hydroxymethyluracil + 2-deoxy-D-ribose 5-phosphate</text>
        <dbReference type="Rhea" id="RHEA:77099"/>
        <dbReference type="ChEBI" id="CHEBI:15377"/>
        <dbReference type="ChEBI" id="CHEBI:16964"/>
        <dbReference type="ChEBI" id="CHEBI:62877"/>
        <dbReference type="ChEBI" id="CHEBI:90409"/>
    </reaction>
    <physiologicalReaction direction="left-to-right" evidence="5">
        <dbReference type="Rhea" id="RHEA:77100"/>
    </physiologicalReaction>
</comment>
<comment type="similarity">
    <text evidence="6">Belongs to the 2'-deoxynucleoside 5'-phosphate N-hydrolase 1 family.</text>
</comment>
<dbReference type="HAMAP" id="MF_03036">
    <property type="entry name" value="Nuc_phosphate_hydrolase"/>
    <property type="match status" value="1"/>
</dbReference>
<feature type="binding site" description="in other chain" evidence="6">
    <location>
        <position position="92"/>
    </location>
    <ligand>
        <name>substrate</name>
        <note>ligand shared between homodimeric partners</note>
    </ligand>
</feature>
<comment type="catalytic activity">
    <reaction evidence="6">
        <text>a purine 2'-deoxyribonucleoside 5'-phosphate + H2O = a purine nucleobase + 2-deoxy-D-ribose 5-phosphate</text>
        <dbReference type="Rhea" id="RHEA:51132"/>
        <dbReference type="ChEBI" id="CHEBI:15377"/>
        <dbReference type="ChEBI" id="CHEBI:26386"/>
        <dbReference type="ChEBI" id="CHEBI:62877"/>
        <dbReference type="ChEBI" id="CHEBI:142198"/>
    </reaction>
</comment>
<accession>F1LD02</accession>
<keyword evidence="4 6" id="KW-0326">Glycosidase</keyword>
<evidence type="ECO:0000256" key="6">
    <source>
        <dbReference type="HAMAP-Rule" id="MF_03036"/>
    </source>
</evidence>